<evidence type="ECO:0000313" key="2">
    <source>
        <dbReference type="EMBL" id="EGG05995.1"/>
    </source>
</evidence>
<feature type="compositionally biased region" description="Polar residues" evidence="1">
    <location>
        <begin position="373"/>
        <end position="393"/>
    </location>
</feature>
<protein>
    <submittedName>
        <fullName evidence="2">Uncharacterized protein</fullName>
    </submittedName>
</protein>
<dbReference type="GeneID" id="18923073"/>
<dbReference type="HOGENOM" id="CLU_631739_0_0_1"/>
<reference evidence="3" key="1">
    <citation type="journal article" date="2011" name="Proc. Natl. Acad. Sci. U.S.A.">
        <title>Obligate biotrophy features unraveled by the genomic analysis of rust fungi.</title>
        <authorList>
            <person name="Duplessis S."/>
            <person name="Cuomo C.A."/>
            <person name="Lin Y.-C."/>
            <person name="Aerts A."/>
            <person name="Tisserant E."/>
            <person name="Veneault-Fourrey C."/>
            <person name="Joly D.L."/>
            <person name="Hacquard S."/>
            <person name="Amselem J."/>
            <person name="Cantarel B.L."/>
            <person name="Chiu R."/>
            <person name="Coutinho P.M."/>
            <person name="Feau N."/>
            <person name="Field M."/>
            <person name="Frey P."/>
            <person name="Gelhaye E."/>
            <person name="Goldberg J."/>
            <person name="Grabherr M.G."/>
            <person name="Kodira C.D."/>
            <person name="Kohler A."/>
            <person name="Kuees U."/>
            <person name="Lindquist E.A."/>
            <person name="Lucas S.M."/>
            <person name="Mago R."/>
            <person name="Mauceli E."/>
            <person name="Morin E."/>
            <person name="Murat C."/>
            <person name="Pangilinan J.L."/>
            <person name="Park R."/>
            <person name="Pearson M."/>
            <person name="Quesneville H."/>
            <person name="Rouhier N."/>
            <person name="Sakthikumar S."/>
            <person name="Salamov A.A."/>
            <person name="Schmutz J."/>
            <person name="Selles B."/>
            <person name="Shapiro H."/>
            <person name="Tanguay P."/>
            <person name="Tuskan G.A."/>
            <person name="Henrissat B."/>
            <person name="Van de Peer Y."/>
            <person name="Rouze P."/>
            <person name="Ellis J.G."/>
            <person name="Dodds P.N."/>
            <person name="Schein J.E."/>
            <person name="Zhong S."/>
            <person name="Hamelin R.C."/>
            <person name="Grigoriev I.V."/>
            <person name="Szabo L.J."/>
            <person name="Martin F."/>
        </authorList>
    </citation>
    <scope>NUCLEOTIDE SEQUENCE [LARGE SCALE GENOMIC DNA]</scope>
    <source>
        <strain evidence="3">98AG31 / pathotype 3-4-7</strain>
    </source>
</reference>
<dbReference type="AlphaFoldDB" id="F4RNI9"/>
<feature type="region of interest" description="Disordered" evidence="1">
    <location>
        <begin position="1"/>
        <end position="51"/>
    </location>
</feature>
<organism evidence="3">
    <name type="scientific">Melampsora larici-populina (strain 98AG31 / pathotype 3-4-7)</name>
    <name type="common">Poplar leaf rust fungus</name>
    <dbReference type="NCBI Taxonomy" id="747676"/>
    <lineage>
        <taxon>Eukaryota</taxon>
        <taxon>Fungi</taxon>
        <taxon>Dikarya</taxon>
        <taxon>Basidiomycota</taxon>
        <taxon>Pucciniomycotina</taxon>
        <taxon>Pucciniomycetes</taxon>
        <taxon>Pucciniales</taxon>
        <taxon>Melampsoraceae</taxon>
        <taxon>Melampsora</taxon>
    </lineage>
</organism>
<dbReference type="VEuPathDB" id="FungiDB:MELLADRAFT_107057"/>
<accession>F4RNI9</accession>
<dbReference type="Proteomes" id="UP000001072">
    <property type="component" value="Unassembled WGS sequence"/>
</dbReference>
<gene>
    <name evidence="2" type="ORF">MELLADRAFT_107057</name>
</gene>
<dbReference type="KEGG" id="mlr:MELLADRAFT_107057"/>
<dbReference type="InParanoid" id="F4RNI9"/>
<name>F4RNI9_MELLP</name>
<dbReference type="RefSeq" id="XP_007410646.1">
    <property type="nucleotide sequence ID" value="XM_007410584.1"/>
</dbReference>
<keyword evidence="3" id="KW-1185">Reference proteome</keyword>
<evidence type="ECO:0000256" key="1">
    <source>
        <dbReference type="SAM" id="MobiDB-lite"/>
    </source>
</evidence>
<feature type="region of interest" description="Disordered" evidence="1">
    <location>
        <begin position="349"/>
        <end position="393"/>
    </location>
</feature>
<evidence type="ECO:0000313" key="3">
    <source>
        <dbReference type="Proteomes" id="UP000001072"/>
    </source>
</evidence>
<dbReference type="EMBL" id="GL883110">
    <property type="protein sequence ID" value="EGG05995.1"/>
    <property type="molecule type" value="Genomic_DNA"/>
</dbReference>
<proteinExistence type="predicted"/>
<sequence>MPPRKRSPTTQNGSPLSPPPDSTTSGVKPPSPNPTSPLGISSSHHLKCPPVDNPVLEKIQRLSDDERKLFLAHNFDKVSKKPNKLQYYNILYLSNPGTSSRPSHLKESLINNFLTNVRPLLKLHLLPPPAPKPTEPASNFDPLGRRTTQQMLTTAIRQSDPDATLPALANIDDVLILYKEYVDPELKLPVNESLAMNKETLMDLYIKFVRDETPRSKLILGFHHTLLHLTASDLPHDPMDTQIAFEIKISFFQTPSTAMPLRQKKTNQAHWVVCLCTAYECCSQSYADANGRHHRGVEVSPETRITHKHADFRNKLLKSPPQTPEQPIQASTSLAQDALLSPLRQLHLATTPSPSHSHHSDQDPLVQHDPSVNPDSPRQSPAQRASRKSQSPSTQTCFEATLAKASGQQVFGCGKFIVRLFKIITSKLIWAIQC</sequence>